<keyword evidence="2" id="KW-1185">Reference proteome</keyword>
<dbReference type="AlphaFoldDB" id="A0AAV1S1F0"/>
<accession>A0AAV1S1F0</accession>
<dbReference type="Proteomes" id="UP001314170">
    <property type="component" value="Unassembled WGS sequence"/>
</dbReference>
<proteinExistence type="predicted"/>
<reference evidence="1 2" key="1">
    <citation type="submission" date="2024-01" db="EMBL/GenBank/DDBJ databases">
        <authorList>
            <person name="Waweru B."/>
        </authorList>
    </citation>
    <scope>NUCLEOTIDE SEQUENCE [LARGE SCALE GENOMIC DNA]</scope>
</reference>
<organism evidence="1 2">
    <name type="scientific">Dovyalis caffra</name>
    <dbReference type="NCBI Taxonomy" id="77055"/>
    <lineage>
        <taxon>Eukaryota</taxon>
        <taxon>Viridiplantae</taxon>
        <taxon>Streptophyta</taxon>
        <taxon>Embryophyta</taxon>
        <taxon>Tracheophyta</taxon>
        <taxon>Spermatophyta</taxon>
        <taxon>Magnoliopsida</taxon>
        <taxon>eudicotyledons</taxon>
        <taxon>Gunneridae</taxon>
        <taxon>Pentapetalae</taxon>
        <taxon>rosids</taxon>
        <taxon>fabids</taxon>
        <taxon>Malpighiales</taxon>
        <taxon>Salicaceae</taxon>
        <taxon>Flacourtieae</taxon>
        <taxon>Dovyalis</taxon>
    </lineage>
</organism>
<evidence type="ECO:0000313" key="2">
    <source>
        <dbReference type="Proteomes" id="UP001314170"/>
    </source>
</evidence>
<name>A0AAV1S1F0_9ROSI</name>
<gene>
    <name evidence="1" type="ORF">DCAF_LOCUS17881</name>
</gene>
<dbReference type="EMBL" id="CAWUPB010001164">
    <property type="protein sequence ID" value="CAK7344636.1"/>
    <property type="molecule type" value="Genomic_DNA"/>
</dbReference>
<sequence>MGTLSGGQGSRSQYGLQSFIYSVENHLECDKYIEARPTINKPVPKNKSNITSAAINGKNESTKARIVATNKDIVVVLTEDCEDDMEQTDQMAIISDTTEGPLMERVEPPDIPIEVEQVLLETLADEKLGFESMARALKEGQVFSCPTPND</sequence>
<protein>
    <submittedName>
        <fullName evidence="1">Uncharacterized protein</fullName>
    </submittedName>
</protein>
<comment type="caution">
    <text evidence="1">The sequence shown here is derived from an EMBL/GenBank/DDBJ whole genome shotgun (WGS) entry which is preliminary data.</text>
</comment>
<evidence type="ECO:0000313" key="1">
    <source>
        <dbReference type="EMBL" id="CAK7344636.1"/>
    </source>
</evidence>